<dbReference type="KEGG" id="luo:HHL09_16925"/>
<dbReference type="GO" id="GO:0030416">
    <property type="term" value="P:methylamine metabolic process"/>
    <property type="evidence" value="ECO:0007669"/>
    <property type="project" value="InterPro"/>
</dbReference>
<evidence type="ECO:0000313" key="7">
    <source>
        <dbReference type="EMBL" id="QJE97397.1"/>
    </source>
</evidence>
<evidence type="ECO:0000259" key="6">
    <source>
        <dbReference type="Pfam" id="PF07291"/>
    </source>
</evidence>
<organism evidence="7 8">
    <name type="scientific">Luteolibacter luteus</name>
    <dbReference type="NCBI Taxonomy" id="2728835"/>
    <lineage>
        <taxon>Bacteria</taxon>
        <taxon>Pseudomonadati</taxon>
        <taxon>Verrucomicrobiota</taxon>
        <taxon>Verrucomicrobiia</taxon>
        <taxon>Verrucomicrobiales</taxon>
        <taxon>Verrucomicrobiaceae</taxon>
        <taxon>Luteolibacter</taxon>
    </lineage>
</organism>
<evidence type="ECO:0000256" key="4">
    <source>
        <dbReference type="ARBA" id="ARBA00023136"/>
    </source>
</evidence>
<comment type="subcellular location">
    <subcellularLocation>
        <location evidence="1">Membrane</location>
        <topology evidence="1">Multi-pass membrane protein</topology>
    </subcellularLocation>
</comment>
<feature type="domain" description="Methylamine utilisation protein MauE" evidence="6">
    <location>
        <begin position="11"/>
        <end position="141"/>
    </location>
</feature>
<dbReference type="Pfam" id="PF07291">
    <property type="entry name" value="MauE"/>
    <property type="match status" value="1"/>
</dbReference>
<protein>
    <submittedName>
        <fullName evidence="7">DoxX family protein</fullName>
    </submittedName>
</protein>
<dbReference type="RefSeq" id="WP_169455797.1">
    <property type="nucleotide sequence ID" value="NZ_CP051774.1"/>
</dbReference>
<keyword evidence="4 5" id="KW-0472">Membrane</keyword>
<feature type="transmembrane region" description="Helical" evidence="5">
    <location>
        <begin position="123"/>
        <end position="143"/>
    </location>
</feature>
<keyword evidence="3 5" id="KW-1133">Transmembrane helix</keyword>
<name>A0A858RKD9_9BACT</name>
<accession>A0A858RKD9</accession>
<feature type="transmembrane region" description="Helical" evidence="5">
    <location>
        <begin position="84"/>
        <end position="103"/>
    </location>
</feature>
<evidence type="ECO:0000256" key="1">
    <source>
        <dbReference type="ARBA" id="ARBA00004141"/>
    </source>
</evidence>
<proteinExistence type="predicted"/>
<reference evidence="7 8" key="1">
    <citation type="submission" date="2020-04" db="EMBL/GenBank/DDBJ databases">
        <title>Luteolibacter sp. G-1-1-1 isolated from soil.</title>
        <authorList>
            <person name="Dahal R.H."/>
        </authorList>
    </citation>
    <scope>NUCLEOTIDE SEQUENCE [LARGE SCALE GENOMIC DNA]</scope>
    <source>
        <strain evidence="7 8">G-1-1-1</strain>
    </source>
</reference>
<dbReference type="EMBL" id="CP051774">
    <property type="protein sequence ID" value="QJE97397.1"/>
    <property type="molecule type" value="Genomic_DNA"/>
</dbReference>
<evidence type="ECO:0000313" key="8">
    <source>
        <dbReference type="Proteomes" id="UP000501812"/>
    </source>
</evidence>
<evidence type="ECO:0000256" key="2">
    <source>
        <dbReference type="ARBA" id="ARBA00022692"/>
    </source>
</evidence>
<feature type="transmembrane region" description="Helical" evidence="5">
    <location>
        <begin position="12"/>
        <end position="30"/>
    </location>
</feature>
<dbReference type="Proteomes" id="UP000501812">
    <property type="component" value="Chromosome"/>
</dbReference>
<feature type="transmembrane region" description="Helical" evidence="5">
    <location>
        <begin position="58"/>
        <end position="79"/>
    </location>
</feature>
<dbReference type="GO" id="GO:0016020">
    <property type="term" value="C:membrane"/>
    <property type="evidence" value="ECO:0007669"/>
    <property type="project" value="UniProtKB-SubCell"/>
</dbReference>
<dbReference type="InterPro" id="IPR009908">
    <property type="entry name" value="Methylamine_util_MauE"/>
</dbReference>
<gene>
    <name evidence="7" type="ORF">HHL09_16925</name>
</gene>
<keyword evidence="2 5" id="KW-0812">Transmembrane</keyword>
<sequence>MPAQKPAEYSAYLALALRVGLGAYFAWSGWVKVFQTGLDEFTRAVGNYKIVVSPWDAVIAYMIPWAEMVIGFCLIVGLWKRGALWALAGLVGVFAFGVGQAWVRNLNIACGCLGSPDGPQMNYTIKFVEFGGYWLAILLIWFLGRKGSGHVFGGKRLKLPS</sequence>
<dbReference type="AlphaFoldDB" id="A0A858RKD9"/>
<evidence type="ECO:0000256" key="5">
    <source>
        <dbReference type="SAM" id="Phobius"/>
    </source>
</evidence>
<evidence type="ECO:0000256" key="3">
    <source>
        <dbReference type="ARBA" id="ARBA00022989"/>
    </source>
</evidence>
<keyword evidence="8" id="KW-1185">Reference proteome</keyword>